<dbReference type="InterPro" id="IPR037481">
    <property type="entry name" value="LacX"/>
</dbReference>
<organism evidence="4 5">
    <name type="scientific">Mucilaginibacter straminoryzae</name>
    <dbReference type="NCBI Taxonomy" id="2932774"/>
    <lineage>
        <taxon>Bacteria</taxon>
        <taxon>Pseudomonadati</taxon>
        <taxon>Bacteroidota</taxon>
        <taxon>Sphingobacteriia</taxon>
        <taxon>Sphingobacteriales</taxon>
        <taxon>Sphingobacteriaceae</taxon>
        <taxon>Mucilaginibacter</taxon>
    </lineage>
</organism>
<reference evidence="4" key="1">
    <citation type="submission" date="2022-04" db="EMBL/GenBank/DDBJ databases">
        <title>Mucilaginibacter sp. RS28 isolated from freshwater.</title>
        <authorList>
            <person name="Ko S.-R."/>
        </authorList>
    </citation>
    <scope>NUCLEOTIDE SEQUENCE</scope>
    <source>
        <strain evidence="4">RS28</strain>
    </source>
</reference>
<keyword evidence="5" id="KW-1185">Reference proteome</keyword>
<evidence type="ECO:0000313" key="4">
    <source>
        <dbReference type="EMBL" id="MCJ8209458.1"/>
    </source>
</evidence>
<dbReference type="InterPro" id="IPR008183">
    <property type="entry name" value="Aldose_1/G6P_1-epimerase"/>
</dbReference>
<accession>A0A9X1X4I1</accession>
<comment type="caution">
    <text evidence="4">The sequence shown here is derived from an EMBL/GenBank/DDBJ whole genome shotgun (WGS) entry which is preliminary data.</text>
</comment>
<comment type="cofactor">
    <cofactor evidence="1">
        <name>Ca(2+)</name>
        <dbReference type="ChEBI" id="CHEBI:29108"/>
    </cofactor>
</comment>
<dbReference type="PANTHER" id="PTHR11122">
    <property type="entry name" value="APOSPORY-ASSOCIATED PROTEIN C-RELATED"/>
    <property type="match status" value="1"/>
</dbReference>
<gene>
    <name evidence="4" type="ORF">MUY27_07040</name>
</gene>
<dbReference type="GO" id="GO:0005975">
    <property type="term" value="P:carbohydrate metabolic process"/>
    <property type="evidence" value="ECO:0007669"/>
    <property type="project" value="InterPro"/>
</dbReference>
<dbReference type="Gene3D" id="2.70.98.10">
    <property type="match status" value="1"/>
</dbReference>
<dbReference type="GO" id="GO:0016853">
    <property type="term" value="F:isomerase activity"/>
    <property type="evidence" value="ECO:0007669"/>
    <property type="project" value="InterPro"/>
</dbReference>
<dbReference type="RefSeq" id="WP_245129284.1">
    <property type="nucleotide sequence ID" value="NZ_JALJEJ010000002.1"/>
</dbReference>
<proteinExistence type="predicted"/>
<sequence>MTFLENEYLRVGIRLQGAELTSVYNKAAGIEHLWQADPKVWGWHAPNLFPVVGGLINNQLMVNGQAYPMQRHGFARPTEFRLAEATKSHAVFSLQYSEKTLTAYPYKFNFQVLYDLIENSLRVTYKVINLDSKPIYFSVGGHPAFNVPFFSGEQYQDYYLEFETAEQLITHQLSQEGFFNGQTLPIKTEGNKLPLHHDLFAADALVFKNLKSRAVSIKTAKHEQWLTVEFPHYSYLGIWAKPGADFVCVEPWLGCADSVGEPKDITEKEAIQRLEYGHVFEAPYFITIGA</sequence>
<dbReference type="Pfam" id="PF01263">
    <property type="entry name" value="Aldose_epim"/>
    <property type="match status" value="1"/>
</dbReference>
<dbReference type="AlphaFoldDB" id="A0A9X1X4I1"/>
<dbReference type="InterPro" id="IPR014718">
    <property type="entry name" value="GH-type_carb-bd"/>
</dbReference>
<dbReference type="CDD" id="cd09024">
    <property type="entry name" value="Aldose_epim_lacX"/>
    <property type="match status" value="1"/>
</dbReference>
<dbReference type="Proteomes" id="UP001139450">
    <property type="component" value="Unassembled WGS sequence"/>
</dbReference>
<comment type="subunit">
    <text evidence="2">Monomer.</text>
</comment>
<keyword evidence="3" id="KW-0106">Calcium</keyword>
<dbReference type="EMBL" id="JALJEJ010000002">
    <property type="protein sequence ID" value="MCJ8209458.1"/>
    <property type="molecule type" value="Genomic_DNA"/>
</dbReference>
<dbReference type="SUPFAM" id="SSF74650">
    <property type="entry name" value="Galactose mutarotase-like"/>
    <property type="match status" value="1"/>
</dbReference>
<dbReference type="InterPro" id="IPR011013">
    <property type="entry name" value="Gal_mutarotase_sf_dom"/>
</dbReference>
<evidence type="ECO:0000256" key="2">
    <source>
        <dbReference type="ARBA" id="ARBA00011245"/>
    </source>
</evidence>
<evidence type="ECO:0000256" key="1">
    <source>
        <dbReference type="ARBA" id="ARBA00001913"/>
    </source>
</evidence>
<protein>
    <submittedName>
        <fullName evidence="4">Aldose 1-epimerase family protein</fullName>
    </submittedName>
</protein>
<name>A0A9X1X4I1_9SPHI</name>
<dbReference type="GO" id="GO:0030246">
    <property type="term" value="F:carbohydrate binding"/>
    <property type="evidence" value="ECO:0007669"/>
    <property type="project" value="InterPro"/>
</dbReference>
<evidence type="ECO:0000256" key="3">
    <source>
        <dbReference type="ARBA" id="ARBA00022837"/>
    </source>
</evidence>
<evidence type="ECO:0000313" key="5">
    <source>
        <dbReference type="Proteomes" id="UP001139450"/>
    </source>
</evidence>
<dbReference type="PANTHER" id="PTHR11122:SF13">
    <property type="entry name" value="GLUCOSE-6-PHOSPHATE 1-EPIMERASE"/>
    <property type="match status" value="1"/>
</dbReference>